<keyword evidence="2" id="KW-0812">Transmembrane</keyword>
<feature type="compositionally biased region" description="Basic and acidic residues" evidence="1">
    <location>
        <begin position="327"/>
        <end position="340"/>
    </location>
</feature>
<evidence type="ECO:0000313" key="4">
    <source>
        <dbReference type="Proteomes" id="UP001597052"/>
    </source>
</evidence>
<proteinExistence type="predicted"/>
<accession>A0ABD6D8E5</accession>
<evidence type="ECO:0000313" key="3">
    <source>
        <dbReference type="EMBL" id="MFD1642347.1"/>
    </source>
</evidence>
<dbReference type="Proteomes" id="UP001597052">
    <property type="component" value="Unassembled WGS sequence"/>
</dbReference>
<comment type="caution">
    <text evidence="3">The sequence shown here is derived from an EMBL/GenBank/DDBJ whole genome shotgun (WGS) entry which is preliminary data.</text>
</comment>
<feature type="compositionally biased region" description="Polar residues" evidence="1">
    <location>
        <begin position="312"/>
        <end position="325"/>
    </location>
</feature>
<feature type="transmembrane region" description="Helical" evidence="2">
    <location>
        <begin position="132"/>
        <end position="154"/>
    </location>
</feature>
<feature type="transmembrane region" description="Helical" evidence="2">
    <location>
        <begin position="190"/>
        <end position="215"/>
    </location>
</feature>
<dbReference type="InterPro" id="IPR025098">
    <property type="entry name" value="DUF4013"/>
</dbReference>
<dbReference type="AlphaFoldDB" id="A0ABD6D8E5"/>
<feature type="transmembrane region" description="Helical" evidence="2">
    <location>
        <begin position="49"/>
        <end position="68"/>
    </location>
</feature>
<feature type="transmembrane region" description="Helical" evidence="2">
    <location>
        <begin position="221"/>
        <end position="240"/>
    </location>
</feature>
<name>A0ABD6D8E5_9EURY</name>
<sequence>MLSESLRVPYRADDAFGTILVGSVLTLLSGVLLAVWVVLLAVWPLGPALIPVVALPSLVMRGYLISVVEDGIENEPTVSSFVEWGSLVRAGSKSVLVSVLYLLPGVVLCGLAVGGVATVVPPSEVGETAQALAGLLILISGFGLLIYGLVYLYVRPAARVVFAATGSLRAALGVRRVFRLAASGEFLTGWLIASGLLALGPTLLLPLLVVAALVGLLSPPVAAVIVLVTFILAVGLAFVVRVSAAWSTGRGAAVGLDRLYPAASEPDPATDDTGVVLERRAMPELDGGSAEVDPLVQTGRTVDVSRPERSASETTAPEPTPNEASETVDHDAGTVDHGGDTGEQDGETAESADRRELDDEDDSGFVWGVDGNDSQ</sequence>
<protein>
    <submittedName>
        <fullName evidence="3">DUF4013 domain-containing protein</fullName>
    </submittedName>
</protein>
<dbReference type="Pfam" id="PF13197">
    <property type="entry name" value="DUF4013"/>
    <property type="match status" value="1"/>
</dbReference>
<feature type="region of interest" description="Disordered" evidence="1">
    <location>
        <begin position="284"/>
        <end position="375"/>
    </location>
</feature>
<keyword evidence="2" id="KW-0472">Membrane</keyword>
<gene>
    <name evidence="3" type="ORF">ACFSBW_10735</name>
</gene>
<organism evidence="3 4">
    <name type="scientific">Halohasta litorea</name>
    <dbReference type="NCBI Taxonomy" id="869891"/>
    <lineage>
        <taxon>Archaea</taxon>
        <taxon>Methanobacteriati</taxon>
        <taxon>Methanobacteriota</taxon>
        <taxon>Stenosarchaea group</taxon>
        <taxon>Halobacteria</taxon>
        <taxon>Halobacteriales</taxon>
        <taxon>Haloferacaceae</taxon>
        <taxon>Halohasta</taxon>
    </lineage>
</organism>
<dbReference type="RefSeq" id="WP_256395283.1">
    <property type="nucleotide sequence ID" value="NZ_JANHDJ010000002.1"/>
</dbReference>
<feature type="transmembrane region" description="Helical" evidence="2">
    <location>
        <begin position="20"/>
        <end position="42"/>
    </location>
</feature>
<dbReference type="EMBL" id="JBHUDM010000002">
    <property type="protein sequence ID" value="MFD1642347.1"/>
    <property type="molecule type" value="Genomic_DNA"/>
</dbReference>
<reference evidence="3 4" key="1">
    <citation type="journal article" date="2019" name="Int. J. Syst. Evol. Microbiol.">
        <title>The Global Catalogue of Microorganisms (GCM) 10K type strain sequencing project: providing services to taxonomists for standard genome sequencing and annotation.</title>
        <authorList>
            <consortium name="The Broad Institute Genomics Platform"/>
            <consortium name="The Broad Institute Genome Sequencing Center for Infectious Disease"/>
            <person name="Wu L."/>
            <person name="Ma J."/>
        </authorList>
    </citation>
    <scope>NUCLEOTIDE SEQUENCE [LARGE SCALE GENOMIC DNA]</scope>
    <source>
        <strain evidence="3 4">CGMCC 1.10593</strain>
    </source>
</reference>
<evidence type="ECO:0000256" key="2">
    <source>
        <dbReference type="SAM" id="Phobius"/>
    </source>
</evidence>
<feature type="transmembrane region" description="Helical" evidence="2">
    <location>
        <begin position="99"/>
        <end position="120"/>
    </location>
</feature>
<keyword evidence="4" id="KW-1185">Reference proteome</keyword>
<keyword evidence="2" id="KW-1133">Transmembrane helix</keyword>
<evidence type="ECO:0000256" key="1">
    <source>
        <dbReference type="SAM" id="MobiDB-lite"/>
    </source>
</evidence>